<feature type="transmembrane region" description="Helical" evidence="8">
    <location>
        <begin position="373"/>
        <end position="394"/>
    </location>
</feature>
<dbReference type="CDD" id="cd13123">
    <property type="entry name" value="MATE_MurJ_like"/>
    <property type="match status" value="1"/>
</dbReference>
<evidence type="ECO:0000256" key="7">
    <source>
        <dbReference type="ARBA" id="ARBA00023136"/>
    </source>
</evidence>
<dbReference type="PANTHER" id="PTHR47019:SF1">
    <property type="entry name" value="LIPID II FLIPPASE MURJ"/>
    <property type="match status" value="1"/>
</dbReference>
<reference evidence="9" key="1">
    <citation type="submission" date="2018-06" db="EMBL/GenBank/DDBJ databases">
        <authorList>
            <person name="Zhirakovskaya E."/>
        </authorList>
    </citation>
    <scope>NUCLEOTIDE SEQUENCE</scope>
</reference>
<evidence type="ECO:0000256" key="3">
    <source>
        <dbReference type="ARBA" id="ARBA00022692"/>
    </source>
</evidence>
<comment type="subcellular location">
    <subcellularLocation>
        <location evidence="1">Cell membrane</location>
        <topology evidence="1">Multi-pass membrane protein</topology>
    </subcellularLocation>
</comment>
<keyword evidence="7 8" id="KW-0472">Membrane</keyword>
<dbReference type="AlphaFoldDB" id="A0A3B0XZQ8"/>
<dbReference type="GO" id="GO:0008360">
    <property type="term" value="P:regulation of cell shape"/>
    <property type="evidence" value="ECO:0007669"/>
    <property type="project" value="UniProtKB-KW"/>
</dbReference>
<feature type="transmembrane region" description="Helical" evidence="8">
    <location>
        <begin position="406"/>
        <end position="425"/>
    </location>
</feature>
<gene>
    <name evidence="9" type="ORF">MNBD_GAMMA12-3716</name>
</gene>
<dbReference type="GO" id="GO:0009252">
    <property type="term" value="P:peptidoglycan biosynthetic process"/>
    <property type="evidence" value="ECO:0007669"/>
    <property type="project" value="UniProtKB-KW"/>
</dbReference>
<feature type="transmembrane region" description="Helical" evidence="8">
    <location>
        <begin position="473"/>
        <end position="492"/>
    </location>
</feature>
<keyword evidence="6 8" id="KW-1133">Transmembrane helix</keyword>
<keyword evidence="3 8" id="KW-0812">Transmembrane</keyword>
<dbReference type="InterPro" id="IPR004268">
    <property type="entry name" value="MurJ"/>
</dbReference>
<evidence type="ECO:0000256" key="4">
    <source>
        <dbReference type="ARBA" id="ARBA00022960"/>
    </source>
</evidence>
<evidence type="ECO:0000256" key="5">
    <source>
        <dbReference type="ARBA" id="ARBA00022984"/>
    </source>
</evidence>
<feature type="transmembrane region" description="Helical" evidence="8">
    <location>
        <begin position="332"/>
        <end position="353"/>
    </location>
</feature>
<dbReference type="PRINTS" id="PR01806">
    <property type="entry name" value="VIRFACTRMVIN"/>
</dbReference>
<feature type="transmembrane region" description="Helical" evidence="8">
    <location>
        <begin position="92"/>
        <end position="116"/>
    </location>
</feature>
<feature type="transmembrane region" description="Helical" evidence="8">
    <location>
        <begin position="167"/>
        <end position="188"/>
    </location>
</feature>
<dbReference type="Pfam" id="PF03023">
    <property type="entry name" value="MurJ"/>
    <property type="match status" value="1"/>
</dbReference>
<keyword evidence="2" id="KW-1003">Cell membrane</keyword>
<dbReference type="GO" id="GO:0015648">
    <property type="term" value="F:lipid-linked peptidoglycan transporter activity"/>
    <property type="evidence" value="ECO:0007669"/>
    <property type="project" value="TreeGrafter"/>
</dbReference>
<feature type="transmembrane region" description="Helical" evidence="8">
    <location>
        <begin position="208"/>
        <end position="230"/>
    </location>
</feature>
<proteinExistence type="inferred from homology"/>
<feature type="transmembrane region" description="Helical" evidence="8">
    <location>
        <begin position="504"/>
        <end position="527"/>
    </location>
</feature>
<evidence type="ECO:0000256" key="1">
    <source>
        <dbReference type="ARBA" id="ARBA00004651"/>
    </source>
</evidence>
<dbReference type="GO" id="GO:0034204">
    <property type="term" value="P:lipid translocation"/>
    <property type="evidence" value="ECO:0007669"/>
    <property type="project" value="TreeGrafter"/>
</dbReference>
<sequence length="536" mass="59137">MSRKLFKSTAVVALFTFLSRISGLVRDIVVSSYFGAKGGTDAFFVAFKIPNFFRRLFAEASFAYAFVPVLTEYREKRSHKEVQDLVDKVAGSLASVLFLVTLVGVIASPIVIMMFAPKWINEPDKLSLAAAMLVLTFPYLFFISLTALAGGILNAYGKFAVPAFTPVLLNLSIIGSAVWLSGAFGPNLEIVSMWGKDLVELDGRVMSLAWGVFIAGIVQLLFQIPFLMKIGLLPKPKWGFNDGGVRRIMKLMVPTLISSSVLQISLLIDLWLATSLTEGSVSWLYFSDRLVEFPLGVFGIALATVVLPALAKHYTDKSDEKFSGTMDWSLRWMFVISIPSAVGLFVLASPLITTMYYRGKFDADDVLMTSWALMAYSVGLFGFILTKVLSPGFYARQDTKTPMVAAIKALVIKVILSLLLLYLFSVMQWRGAHIGLALSTALAALLNAWFLYRSLRKENIYQPGKGWTADISRILLAVVVMAGLILLLSPAADAWLSMGLLERIWRVLLYVGLGVFAFLATAIIAGMRPWRWKSSI</sequence>
<name>A0A3B0XZQ8_9ZZZZ</name>
<keyword evidence="4" id="KW-0133">Cell shape</keyword>
<feature type="transmembrane region" description="Helical" evidence="8">
    <location>
        <begin position="128"/>
        <end position="155"/>
    </location>
</feature>
<dbReference type="NCBIfam" id="TIGR01695">
    <property type="entry name" value="murJ_mviN"/>
    <property type="match status" value="1"/>
</dbReference>
<dbReference type="HAMAP" id="MF_02078">
    <property type="entry name" value="MurJ_MviN"/>
    <property type="match status" value="1"/>
</dbReference>
<evidence type="ECO:0000256" key="6">
    <source>
        <dbReference type="ARBA" id="ARBA00022989"/>
    </source>
</evidence>
<evidence type="ECO:0000256" key="2">
    <source>
        <dbReference type="ARBA" id="ARBA00022475"/>
    </source>
</evidence>
<organism evidence="9">
    <name type="scientific">hydrothermal vent metagenome</name>
    <dbReference type="NCBI Taxonomy" id="652676"/>
    <lineage>
        <taxon>unclassified sequences</taxon>
        <taxon>metagenomes</taxon>
        <taxon>ecological metagenomes</taxon>
    </lineage>
</organism>
<keyword evidence="5" id="KW-0573">Peptidoglycan synthesis</keyword>
<dbReference type="GO" id="GO:0005886">
    <property type="term" value="C:plasma membrane"/>
    <property type="evidence" value="ECO:0007669"/>
    <property type="project" value="UniProtKB-SubCell"/>
</dbReference>
<feature type="transmembrane region" description="Helical" evidence="8">
    <location>
        <begin position="293"/>
        <end position="311"/>
    </location>
</feature>
<feature type="transmembrane region" description="Helical" evidence="8">
    <location>
        <begin position="431"/>
        <end position="452"/>
    </location>
</feature>
<dbReference type="InterPro" id="IPR051050">
    <property type="entry name" value="Lipid_II_flippase_MurJ/MviN"/>
</dbReference>
<evidence type="ECO:0000313" key="9">
    <source>
        <dbReference type="EMBL" id="VAW73858.1"/>
    </source>
</evidence>
<feature type="transmembrane region" description="Helical" evidence="8">
    <location>
        <begin position="251"/>
        <end position="273"/>
    </location>
</feature>
<dbReference type="EMBL" id="UOFL01000049">
    <property type="protein sequence ID" value="VAW73858.1"/>
    <property type="molecule type" value="Genomic_DNA"/>
</dbReference>
<accession>A0A3B0XZQ8</accession>
<dbReference type="PIRSF" id="PIRSF002869">
    <property type="entry name" value="MviN"/>
    <property type="match status" value="1"/>
</dbReference>
<dbReference type="PANTHER" id="PTHR47019">
    <property type="entry name" value="LIPID II FLIPPASE MURJ"/>
    <property type="match status" value="1"/>
</dbReference>
<protein>
    <submittedName>
        <fullName evidence="9">Proposed peptidoglycan lipid II flippase MurJ</fullName>
    </submittedName>
</protein>
<evidence type="ECO:0000256" key="8">
    <source>
        <dbReference type="SAM" id="Phobius"/>
    </source>
</evidence>